<organism evidence="1 2">
    <name type="scientific">Dentiscutata heterogama</name>
    <dbReference type="NCBI Taxonomy" id="1316150"/>
    <lineage>
        <taxon>Eukaryota</taxon>
        <taxon>Fungi</taxon>
        <taxon>Fungi incertae sedis</taxon>
        <taxon>Mucoromycota</taxon>
        <taxon>Glomeromycotina</taxon>
        <taxon>Glomeromycetes</taxon>
        <taxon>Diversisporales</taxon>
        <taxon>Gigasporaceae</taxon>
        <taxon>Dentiscutata</taxon>
    </lineage>
</organism>
<comment type="caution">
    <text evidence="1">The sequence shown here is derived from an EMBL/GenBank/DDBJ whole genome shotgun (WGS) entry which is preliminary data.</text>
</comment>
<evidence type="ECO:0000313" key="2">
    <source>
        <dbReference type="Proteomes" id="UP000789702"/>
    </source>
</evidence>
<dbReference type="Proteomes" id="UP000789702">
    <property type="component" value="Unassembled WGS sequence"/>
</dbReference>
<accession>A0ACA9PHR1</accession>
<reference evidence="1" key="1">
    <citation type="submission" date="2021-06" db="EMBL/GenBank/DDBJ databases">
        <authorList>
            <person name="Kallberg Y."/>
            <person name="Tangrot J."/>
            <person name="Rosling A."/>
        </authorList>
    </citation>
    <scope>NUCLEOTIDE SEQUENCE</scope>
    <source>
        <strain evidence="1">IL203A</strain>
    </source>
</reference>
<gene>
    <name evidence="1" type="ORF">DHETER_LOCUS11764</name>
</gene>
<dbReference type="EMBL" id="CAJVPU010026790">
    <property type="protein sequence ID" value="CAG8701202.1"/>
    <property type="molecule type" value="Genomic_DNA"/>
</dbReference>
<keyword evidence="2" id="KW-1185">Reference proteome</keyword>
<sequence length="126" mass="15338">LKKITEEDWNNYKEKLEKELKKLFENKEKGREQQQLPSITNLQKNIDFNNTWEKIQKVIQKVAKSKLSKKEKMPELQDHQMENEELKDLRKDISVMGKWYRKLKKPSYFENTTNSYEKQESKEAKE</sequence>
<protein>
    <submittedName>
        <fullName evidence="1">14330_t:CDS:1</fullName>
    </submittedName>
</protein>
<name>A0ACA9PHR1_9GLOM</name>
<proteinExistence type="predicted"/>
<feature type="non-terminal residue" evidence="1">
    <location>
        <position position="1"/>
    </location>
</feature>
<evidence type="ECO:0000313" key="1">
    <source>
        <dbReference type="EMBL" id="CAG8701202.1"/>
    </source>
</evidence>